<feature type="domain" description="Helicase ATP-binding" evidence="4">
    <location>
        <begin position="632"/>
        <end position="790"/>
    </location>
</feature>
<dbReference type="Pfam" id="PF08455">
    <property type="entry name" value="SNF2_assoc"/>
    <property type="match status" value="1"/>
</dbReference>
<dbReference type="InterPro" id="IPR000330">
    <property type="entry name" value="SNF2_N"/>
</dbReference>
<dbReference type="InterPro" id="IPR013663">
    <property type="entry name" value="Helicase_SWF/SNF/SWI_bac"/>
</dbReference>
<keyword evidence="1" id="KW-0378">Hydrolase</keyword>
<keyword evidence="2" id="KW-0862">Zinc</keyword>
<dbReference type="InterPro" id="IPR049730">
    <property type="entry name" value="SNF2/RAD54-like_C"/>
</dbReference>
<dbReference type="AlphaFoldDB" id="A0AB35U4W4"/>
<keyword evidence="2" id="KW-0863">Zinc-finger</keyword>
<evidence type="ECO:0000256" key="1">
    <source>
        <dbReference type="ARBA" id="ARBA00022801"/>
    </source>
</evidence>
<dbReference type="EMBL" id="JALBUR010000008">
    <property type="protein sequence ID" value="MDX8419407.1"/>
    <property type="molecule type" value="Genomic_DNA"/>
</dbReference>
<gene>
    <name evidence="6" type="ORF">MOZ60_04775</name>
</gene>
<dbReference type="InterPro" id="IPR038718">
    <property type="entry name" value="SNF2-like_sf"/>
</dbReference>
<reference evidence="6 7" key="1">
    <citation type="submission" date="2022-03" db="EMBL/GenBank/DDBJ databases">
        <title>Novel taxa within the pig intestine.</title>
        <authorList>
            <person name="Wylensek D."/>
            <person name="Bishof K."/>
            <person name="Afrizal A."/>
            <person name="Clavel T."/>
        </authorList>
    </citation>
    <scope>NUCLEOTIDE SEQUENCE [LARGE SCALE GENOMIC DNA]</scope>
    <source>
        <strain evidence="6 7">CLA-KB-P133</strain>
    </source>
</reference>
<feature type="domain" description="Helicase C-terminal" evidence="5">
    <location>
        <begin position="917"/>
        <end position="1077"/>
    </location>
</feature>
<accession>A0AB35U4W4</accession>
<dbReference type="PROSITE" id="PS51194">
    <property type="entry name" value="HELICASE_CTER"/>
    <property type="match status" value="1"/>
</dbReference>
<proteinExistence type="predicted"/>
<evidence type="ECO:0000256" key="2">
    <source>
        <dbReference type="PROSITE-ProRule" id="PRU00325"/>
    </source>
</evidence>
<evidence type="ECO:0000259" key="5">
    <source>
        <dbReference type="PROSITE" id="PS51194"/>
    </source>
</evidence>
<feature type="domain" description="SWIM-type" evidence="3">
    <location>
        <begin position="55"/>
        <end position="92"/>
    </location>
</feature>
<dbReference type="Gene3D" id="3.40.50.10810">
    <property type="entry name" value="Tandem AAA-ATPase domain"/>
    <property type="match status" value="1"/>
</dbReference>
<dbReference type="InterPro" id="IPR027417">
    <property type="entry name" value="P-loop_NTPase"/>
</dbReference>
<keyword evidence="6" id="KW-0347">Helicase</keyword>
<dbReference type="Gene3D" id="3.40.50.300">
    <property type="entry name" value="P-loop containing nucleotide triphosphate hydrolases"/>
    <property type="match status" value="1"/>
</dbReference>
<dbReference type="SMART" id="SM00490">
    <property type="entry name" value="HELICc"/>
    <property type="match status" value="1"/>
</dbReference>
<name>A0AB35U4W4_9FIRM</name>
<keyword evidence="7" id="KW-1185">Reference proteome</keyword>
<keyword evidence="2" id="KW-0479">Metal-binding</keyword>
<dbReference type="InterPro" id="IPR001650">
    <property type="entry name" value="Helicase_C-like"/>
</dbReference>
<dbReference type="CDD" id="cd18012">
    <property type="entry name" value="DEXQc_arch_SWI2_SNF2"/>
    <property type="match status" value="1"/>
</dbReference>
<dbReference type="GO" id="GO:0008270">
    <property type="term" value="F:zinc ion binding"/>
    <property type="evidence" value="ECO:0007669"/>
    <property type="project" value="UniProtKB-KW"/>
</dbReference>
<evidence type="ECO:0000259" key="4">
    <source>
        <dbReference type="PROSITE" id="PS51192"/>
    </source>
</evidence>
<keyword evidence="6" id="KW-0547">Nucleotide-binding</keyword>
<dbReference type="SUPFAM" id="SSF52540">
    <property type="entry name" value="P-loop containing nucleoside triphosphate hydrolases"/>
    <property type="match status" value="2"/>
</dbReference>
<organism evidence="6 7">
    <name type="scientific">Grylomicrobium aquisgranensis</name>
    <dbReference type="NCBI Taxonomy" id="2926318"/>
    <lineage>
        <taxon>Bacteria</taxon>
        <taxon>Bacillati</taxon>
        <taxon>Bacillota</taxon>
        <taxon>Erysipelotrichia</taxon>
        <taxon>Erysipelotrichales</taxon>
        <taxon>Erysipelotrichaceae</taxon>
        <taxon>Grylomicrobium</taxon>
    </lineage>
</organism>
<dbReference type="Pfam" id="PF00271">
    <property type="entry name" value="Helicase_C"/>
    <property type="match status" value="1"/>
</dbReference>
<dbReference type="PROSITE" id="PS50966">
    <property type="entry name" value="ZF_SWIM"/>
    <property type="match status" value="1"/>
</dbReference>
<dbReference type="RefSeq" id="WP_370595845.1">
    <property type="nucleotide sequence ID" value="NZ_JALBUR010000008.1"/>
</dbReference>
<dbReference type="InterPro" id="IPR007527">
    <property type="entry name" value="Znf_SWIM"/>
</dbReference>
<dbReference type="Pfam" id="PF00176">
    <property type="entry name" value="SNF2-rel_dom"/>
    <property type="match status" value="1"/>
</dbReference>
<evidence type="ECO:0000313" key="7">
    <source>
        <dbReference type="Proteomes" id="UP001286174"/>
    </source>
</evidence>
<dbReference type="GO" id="GO:0016787">
    <property type="term" value="F:hydrolase activity"/>
    <property type="evidence" value="ECO:0007669"/>
    <property type="project" value="UniProtKB-KW"/>
</dbReference>
<dbReference type="SMART" id="SM00487">
    <property type="entry name" value="DEXDc"/>
    <property type="match status" value="1"/>
</dbReference>
<sequence length="1077" mass="122783">MLTLENIKRTCSEPVFHQAETLCEQGAVKDLTVSRDQTSGLVDIEADVTVGRRSYHVYVCINETLGFIFDTDCTCTLGSECPHIAAVLLQYLKESAKEEEAPDKERGSDETIVHLLERIEQAPVDLRSATNVMLVPYVSADQRDPEALHCEFRIGRSENKMYVLPNITAFINLINTHGYHRYGRELEFIHDLSAFHRTCRRLVVFLRSLVNKEDTFRSISAFPGYYGNDYEIGRSLCLRGRYLDAFMEAAQQLDLHVMHAEEYGYAGDIIYHKKEGLPDLHAAMKQTDGGWLLSSSSLRMFKGSQQLYIFDGTKPVYYVSQRTSEKLVALLDYMQAAGKNAQYISSSDLPAFARDLYPLLESHTAFTANGFDPAKYLPDKPDFEIYLDAPDKDVITAELYAIYPSNRYNVFAGIQAQGRRSIADEKQMDAFVSQWFNAYDPIHKQMTLANDEEKLYELLQEGIHAMQEKAKVFVSDTLKKLTIRKVGKITVGVSVNDSDDLLQLNIGSATMKPEEIAEILSHYDRKKKFFRLKSGEFIDLDDGGQFDEFANLANSLQLKKSEIENGSVEVGKYRAMYLEEESRETSLEIDRDAKFRSLIANIKSTDIDDYEPPKRLESIMRDYQKEGFRWLSALYHNGFGALLADEMGLGKTLQVLSFLDANKGFGKTLVVCPASLVYNWYQEVQKFAPDLKAVTIIGAAAEREDAMKQADQADILITSYNLLKKDMEFYQDKTFTVEIIDEAQYIKNAGTMASKAVKDINAKFRIALTGTPIENRLSELWSIFDFIMPGFFFSYHRFRSTFELPIIRDKDTYAEVMLQKMIRPFVLRRLKKDVLKDLPDKMEEVYYANADTEQKQLYDARVQQIRYALKNTTDEQFRHQHIEILSELTHLREICCDPALLYDNYTGGSAKEELCLDLIKNATEAGHKVLLFSQFTSMLAILTKRLKEENIAYHLLTGATNAKERAEMVDAFQKDDVPVFAISLKAGGTGLNLTAADIVIHYDPWWNTAVQNQASDRAHRIGQKNIVSVYRLILKDTIEERILKLQEDKADLAGRMLDGKEMSRAGFTREELLSLLD</sequence>
<dbReference type="PANTHER" id="PTHR10799">
    <property type="entry name" value="SNF2/RAD54 HELICASE FAMILY"/>
    <property type="match status" value="1"/>
</dbReference>
<dbReference type="CDD" id="cd18793">
    <property type="entry name" value="SF2_C_SNF"/>
    <property type="match status" value="1"/>
</dbReference>
<keyword evidence="6" id="KW-0067">ATP-binding</keyword>
<evidence type="ECO:0000313" key="6">
    <source>
        <dbReference type="EMBL" id="MDX8419407.1"/>
    </source>
</evidence>
<protein>
    <submittedName>
        <fullName evidence="6">DEAD/DEAH box helicase</fullName>
    </submittedName>
</protein>
<dbReference type="Proteomes" id="UP001286174">
    <property type="component" value="Unassembled WGS sequence"/>
</dbReference>
<dbReference type="GO" id="GO:0005524">
    <property type="term" value="F:ATP binding"/>
    <property type="evidence" value="ECO:0007669"/>
    <property type="project" value="InterPro"/>
</dbReference>
<comment type="caution">
    <text evidence="6">The sequence shown here is derived from an EMBL/GenBank/DDBJ whole genome shotgun (WGS) entry which is preliminary data.</text>
</comment>
<evidence type="ECO:0000259" key="3">
    <source>
        <dbReference type="PROSITE" id="PS50966"/>
    </source>
</evidence>
<dbReference type="PROSITE" id="PS51192">
    <property type="entry name" value="HELICASE_ATP_BIND_1"/>
    <property type="match status" value="1"/>
</dbReference>
<dbReference type="GO" id="GO:0004386">
    <property type="term" value="F:helicase activity"/>
    <property type="evidence" value="ECO:0007669"/>
    <property type="project" value="UniProtKB-KW"/>
</dbReference>
<dbReference type="InterPro" id="IPR014001">
    <property type="entry name" value="Helicase_ATP-bd"/>
</dbReference>